<dbReference type="Gene3D" id="3.30.2410.10">
    <property type="entry name" value="Hect, E3 ligase catalytic domain"/>
    <property type="match status" value="1"/>
</dbReference>
<name>A0A067SNB7_GALM3</name>
<dbReference type="GO" id="GO:0000209">
    <property type="term" value="P:protein polyubiquitination"/>
    <property type="evidence" value="ECO:0007669"/>
    <property type="project" value="InterPro"/>
</dbReference>
<reference evidence="8" key="1">
    <citation type="journal article" date="2014" name="Proc. Natl. Acad. Sci. U.S.A.">
        <title>Extensive sampling of basidiomycete genomes demonstrates inadequacy of the white-rot/brown-rot paradigm for wood decay fungi.</title>
        <authorList>
            <person name="Riley R."/>
            <person name="Salamov A.A."/>
            <person name="Brown D.W."/>
            <person name="Nagy L.G."/>
            <person name="Floudas D."/>
            <person name="Held B.W."/>
            <person name="Levasseur A."/>
            <person name="Lombard V."/>
            <person name="Morin E."/>
            <person name="Otillar R."/>
            <person name="Lindquist E.A."/>
            <person name="Sun H."/>
            <person name="LaButti K.M."/>
            <person name="Schmutz J."/>
            <person name="Jabbour D."/>
            <person name="Luo H."/>
            <person name="Baker S.E."/>
            <person name="Pisabarro A.G."/>
            <person name="Walton J.D."/>
            <person name="Blanchette R.A."/>
            <person name="Henrissat B."/>
            <person name="Martin F."/>
            <person name="Cullen D."/>
            <person name="Hibbett D.S."/>
            <person name="Grigoriev I.V."/>
        </authorList>
    </citation>
    <scope>NUCLEOTIDE SEQUENCE [LARGE SCALE GENOMIC DNA]</scope>
    <source>
        <strain evidence="8">CBS 339.88</strain>
    </source>
</reference>
<dbReference type="EC" id="2.3.2.26" evidence="2"/>
<comment type="catalytic activity">
    <reaction evidence="1">
        <text>S-ubiquitinyl-[E2 ubiquitin-conjugating enzyme]-L-cysteine + [acceptor protein]-L-lysine = [E2 ubiquitin-conjugating enzyme]-L-cysteine + N(6)-ubiquitinyl-[acceptor protein]-L-lysine.</text>
        <dbReference type="EC" id="2.3.2.26"/>
    </reaction>
</comment>
<proteinExistence type="predicted"/>
<accession>A0A067SNB7</accession>
<dbReference type="HOGENOM" id="CLU_002173_2_4_1"/>
<dbReference type="OrthoDB" id="8068875at2759"/>
<dbReference type="PANTHER" id="PTHR45700:SF2">
    <property type="entry name" value="UBIQUITIN-PROTEIN LIGASE E3C"/>
    <property type="match status" value="1"/>
</dbReference>
<evidence type="ECO:0000259" key="6">
    <source>
        <dbReference type="PROSITE" id="PS50237"/>
    </source>
</evidence>
<evidence type="ECO:0000313" key="7">
    <source>
        <dbReference type="EMBL" id="KDR68278.1"/>
    </source>
</evidence>
<evidence type="ECO:0000256" key="5">
    <source>
        <dbReference type="PROSITE-ProRule" id="PRU00104"/>
    </source>
</evidence>
<dbReference type="InterPro" id="IPR044611">
    <property type="entry name" value="E3A/B/C-like"/>
</dbReference>
<evidence type="ECO:0000256" key="1">
    <source>
        <dbReference type="ARBA" id="ARBA00000885"/>
    </source>
</evidence>
<organism evidence="7 8">
    <name type="scientific">Galerina marginata (strain CBS 339.88)</name>
    <dbReference type="NCBI Taxonomy" id="685588"/>
    <lineage>
        <taxon>Eukaryota</taxon>
        <taxon>Fungi</taxon>
        <taxon>Dikarya</taxon>
        <taxon>Basidiomycota</taxon>
        <taxon>Agaricomycotina</taxon>
        <taxon>Agaricomycetes</taxon>
        <taxon>Agaricomycetidae</taxon>
        <taxon>Agaricales</taxon>
        <taxon>Agaricineae</taxon>
        <taxon>Strophariaceae</taxon>
        <taxon>Galerina</taxon>
    </lineage>
</organism>
<dbReference type="Pfam" id="PF00632">
    <property type="entry name" value="HECT"/>
    <property type="match status" value="1"/>
</dbReference>
<keyword evidence="4 5" id="KW-0833">Ubl conjugation pathway</keyword>
<keyword evidence="3" id="KW-0808">Transferase</keyword>
<dbReference type="AlphaFoldDB" id="A0A067SNB7"/>
<dbReference type="Gene3D" id="3.30.2160.10">
    <property type="entry name" value="Hect, E3 ligase catalytic domain"/>
    <property type="match status" value="1"/>
</dbReference>
<dbReference type="GO" id="GO:0061630">
    <property type="term" value="F:ubiquitin protein ligase activity"/>
    <property type="evidence" value="ECO:0007669"/>
    <property type="project" value="UniProtKB-EC"/>
</dbReference>
<evidence type="ECO:0000256" key="2">
    <source>
        <dbReference type="ARBA" id="ARBA00012485"/>
    </source>
</evidence>
<evidence type="ECO:0000256" key="3">
    <source>
        <dbReference type="ARBA" id="ARBA00022679"/>
    </source>
</evidence>
<dbReference type="EMBL" id="KL142409">
    <property type="protein sequence ID" value="KDR68278.1"/>
    <property type="molecule type" value="Genomic_DNA"/>
</dbReference>
<comment type="caution">
    <text evidence="5">Lacks conserved residue(s) required for the propagation of feature annotation.</text>
</comment>
<dbReference type="STRING" id="685588.A0A067SNB7"/>
<dbReference type="Gene3D" id="3.90.1750.10">
    <property type="entry name" value="Hect, E3 ligase catalytic domains"/>
    <property type="match status" value="1"/>
</dbReference>
<gene>
    <name evidence="7" type="ORF">GALMADRAFT_146508</name>
</gene>
<dbReference type="GO" id="GO:0006511">
    <property type="term" value="P:ubiquitin-dependent protein catabolic process"/>
    <property type="evidence" value="ECO:0007669"/>
    <property type="project" value="TreeGrafter"/>
</dbReference>
<keyword evidence="8" id="KW-1185">Reference proteome</keyword>
<dbReference type="SUPFAM" id="SSF56204">
    <property type="entry name" value="Hect, E3 ligase catalytic domain"/>
    <property type="match status" value="1"/>
</dbReference>
<evidence type="ECO:0000256" key="4">
    <source>
        <dbReference type="ARBA" id="ARBA00022786"/>
    </source>
</evidence>
<sequence length="968" mass="111154">MTSSNRNMHRFSMYESWKKEQPNKARRIQVWWRRVLEVREAKKPLRRIFESDVTGLTGLRCLVLIGVHDDVLGTWAKAMIQLGPEAFLARGLGEHGTSWLVLMRKAALLLVLSLAYVPRSPNASLYLDVLVVLLSNKQAVATSAAQGRAFCQAITAYLIKQQFYRLLRQAISKLPIENSTSFQPFLTLCMLPLSTFPENSPQFKKICVGIFAQVLSLPSLPNRLPLDCPPIFLSYFLLTTPDTVKPLIELISDRLSACSSSNLVANLFMAVSPHYKMLSTQAFASYLQLSVMLFNRFNISSWLNVNVESNNEADYRDSRLQFCFCHPTLPVTGETLRWILKIPTPQHISELINLTHSQTILLPHLAAYLFALTAMRPPYRQEIKNIVLTTSNGGLVGELYREVVARSSLGQKADSMNVYESPRGMPWPHIIFFADLYSQALHTMDDYEFFDMARGSRGCNPLTLEEVTSFSVKLLNIMFMMYSQYSEYWNESRSIQNTCISSDVFCSWKALREKLIRCLSRIHARDSRRPFLFLGRCLLRSELEMNTFIDAAVASSRIYEQRPSGTYSRMPSDVTRYQSTSMSPQLSIFKKIPFAIPFEVRVSIFQHLIVTDRVLHGSTERLNSLGHDQGLRVRIRREEVVLGGFRELAGVNLNAPLEIVMTDGFGQEEEEVDGRGHFKEFLMAFFQEAMYDGLWFENVRGELYPTTHGYAIEANSLNWFWFTGYLIGKAMYDGILMDIPFATFFLVKCLGRTSFFDDLFSLDLGLYRQLFSLKHSSKNINIEDLSLHFSITIEESGVTKTVDLIPNGHKIAVTRENRLRYIDLVTRYRMDTQFKRQSEAFLAGLSHIIQPEWLKMFDQRELQILIAGVPGPIDLDDLRRHTTYQGIYHNSHETINVFWQVVDSFHHWQKRSFLAFVTNCDRPHVLGFKELVPNFTIHDDGSDENRLPSSSRRVNLLKVRVGHFLFPL</sequence>
<dbReference type="PROSITE" id="PS50237">
    <property type="entry name" value="HECT"/>
    <property type="match status" value="1"/>
</dbReference>
<dbReference type="InterPro" id="IPR035983">
    <property type="entry name" value="Hect_E3_ubiquitin_ligase"/>
</dbReference>
<dbReference type="InterPro" id="IPR000569">
    <property type="entry name" value="HECT_dom"/>
</dbReference>
<protein>
    <recommendedName>
        <fullName evidence="2">HECT-type E3 ubiquitin transferase</fullName>
        <ecNumber evidence="2">2.3.2.26</ecNumber>
    </recommendedName>
</protein>
<evidence type="ECO:0000313" key="8">
    <source>
        <dbReference type="Proteomes" id="UP000027222"/>
    </source>
</evidence>
<dbReference type="SMART" id="SM00119">
    <property type="entry name" value="HECTc"/>
    <property type="match status" value="1"/>
</dbReference>
<feature type="domain" description="HECT" evidence="6">
    <location>
        <begin position="649"/>
        <end position="959"/>
    </location>
</feature>
<dbReference type="PANTHER" id="PTHR45700">
    <property type="entry name" value="UBIQUITIN-PROTEIN LIGASE E3C"/>
    <property type="match status" value="1"/>
</dbReference>
<dbReference type="FunFam" id="3.30.2160.10:FF:000002">
    <property type="entry name" value="Putative Ubiquitin-protein ligase E3C"/>
    <property type="match status" value="1"/>
</dbReference>
<dbReference type="Proteomes" id="UP000027222">
    <property type="component" value="Unassembled WGS sequence"/>
</dbReference>